<dbReference type="PANTHER" id="PTHR12097">
    <property type="entry name" value="SPLICING FACTOR 3B, SUBUNIT 1-RELATED"/>
    <property type="match status" value="1"/>
</dbReference>
<keyword evidence="3" id="KW-0812">Transmembrane</keyword>
<dbReference type="GO" id="GO:0000245">
    <property type="term" value="P:spliceosomal complex assembly"/>
    <property type="evidence" value="ECO:0007669"/>
    <property type="project" value="InterPro"/>
</dbReference>
<dbReference type="InterPro" id="IPR016024">
    <property type="entry name" value="ARM-type_fold"/>
</dbReference>
<keyword evidence="3" id="KW-0472">Membrane</keyword>
<proteinExistence type="inferred from homology"/>
<evidence type="ECO:0000313" key="5">
    <source>
        <dbReference type="Proteomes" id="UP001418222"/>
    </source>
</evidence>
<dbReference type="GO" id="GO:0003729">
    <property type="term" value="F:mRNA binding"/>
    <property type="evidence" value="ECO:0007669"/>
    <property type="project" value="InterPro"/>
</dbReference>
<protein>
    <recommendedName>
        <fullName evidence="6">Splicing factor 3B subunit 1</fullName>
    </recommendedName>
</protein>
<evidence type="ECO:0000256" key="1">
    <source>
        <dbReference type="ARBA" id="ARBA00005754"/>
    </source>
</evidence>
<organism evidence="4 5">
    <name type="scientific">Platanthera zijinensis</name>
    <dbReference type="NCBI Taxonomy" id="2320716"/>
    <lineage>
        <taxon>Eukaryota</taxon>
        <taxon>Viridiplantae</taxon>
        <taxon>Streptophyta</taxon>
        <taxon>Embryophyta</taxon>
        <taxon>Tracheophyta</taxon>
        <taxon>Spermatophyta</taxon>
        <taxon>Magnoliopsida</taxon>
        <taxon>Liliopsida</taxon>
        <taxon>Asparagales</taxon>
        <taxon>Orchidaceae</taxon>
        <taxon>Orchidoideae</taxon>
        <taxon>Orchideae</taxon>
        <taxon>Orchidinae</taxon>
        <taxon>Platanthera</taxon>
    </lineage>
</organism>
<comment type="similarity">
    <text evidence="1">Belongs to the SF3B1 family.</text>
</comment>
<dbReference type="SUPFAM" id="SSF48371">
    <property type="entry name" value="ARM repeat"/>
    <property type="match status" value="1"/>
</dbReference>
<sequence>MVSDYRLLREYTCVGRCAPSVSLQFLYGRDRIQIRTQNEFHGIHFEFQFFPSSASPNNPIGNDDPILIPNGQLCPNEQGQGFLVCLLLPHVDGWLGWVLGQQPGRCQTGIKIAQQIAILLDCTVLPHPRSLVEIMELGLSDENQMVRTITALSLAALAETAAPYGIESFDPVLKPLWKGICPHRGKVLAAFLKAIGFIILLIVAQYSRPYKNEVMVILIREFQSSDEEMKKIVLKVLVVTTVEVANKVGVVDIYGRIVEYLKDGNEPYRRMLMETTEKMVTSDIDTCLKSFLLMELFMTKMTLPIKDLPCLTPILKKRHENVQENVINLVDRIADRGSEFVPAREWMRICFELLEMLKARKKGIRRATVNTFGCIAKAIGPQLLLQLSSTWHWVVTGLGCEDALVHLLNYVWPNAFDTSPHVINAVMEAIGGMRAALGTGVILNYCLKGLFHPARKVCDVY</sequence>
<dbReference type="AlphaFoldDB" id="A0AAP0GBR7"/>
<accession>A0AAP0GBR7</accession>
<evidence type="ECO:0008006" key="6">
    <source>
        <dbReference type="Google" id="ProtNLM"/>
    </source>
</evidence>
<comment type="caution">
    <text evidence="4">The sequence shown here is derived from an EMBL/GenBank/DDBJ whole genome shotgun (WGS) entry which is preliminary data.</text>
</comment>
<dbReference type="EMBL" id="JBBWWQ010000004">
    <property type="protein sequence ID" value="KAK8949669.1"/>
    <property type="molecule type" value="Genomic_DNA"/>
</dbReference>
<evidence type="ECO:0000313" key="4">
    <source>
        <dbReference type="EMBL" id="KAK8949669.1"/>
    </source>
</evidence>
<keyword evidence="3" id="KW-1133">Transmembrane helix</keyword>
<dbReference type="Gene3D" id="1.25.10.10">
    <property type="entry name" value="Leucine-rich Repeat Variant"/>
    <property type="match status" value="2"/>
</dbReference>
<keyword evidence="5" id="KW-1185">Reference proteome</keyword>
<dbReference type="Proteomes" id="UP001418222">
    <property type="component" value="Unassembled WGS sequence"/>
</dbReference>
<feature type="transmembrane region" description="Helical" evidence="3">
    <location>
        <begin position="187"/>
        <end position="206"/>
    </location>
</feature>
<keyword evidence="2" id="KW-0508">mRNA splicing</keyword>
<dbReference type="GO" id="GO:0005681">
    <property type="term" value="C:spliceosomal complex"/>
    <property type="evidence" value="ECO:0007669"/>
    <property type="project" value="UniProtKB-KW"/>
</dbReference>
<reference evidence="4 5" key="1">
    <citation type="journal article" date="2022" name="Nat. Plants">
        <title>Genomes of leafy and leafless Platanthera orchids illuminate the evolution of mycoheterotrophy.</title>
        <authorList>
            <person name="Li M.H."/>
            <person name="Liu K.W."/>
            <person name="Li Z."/>
            <person name="Lu H.C."/>
            <person name="Ye Q.L."/>
            <person name="Zhang D."/>
            <person name="Wang J.Y."/>
            <person name="Li Y.F."/>
            <person name="Zhong Z.M."/>
            <person name="Liu X."/>
            <person name="Yu X."/>
            <person name="Liu D.K."/>
            <person name="Tu X.D."/>
            <person name="Liu B."/>
            <person name="Hao Y."/>
            <person name="Liao X.Y."/>
            <person name="Jiang Y.T."/>
            <person name="Sun W.H."/>
            <person name="Chen J."/>
            <person name="Chen Y.Q."/>
            <person name="Ai Y."/>
            <person name="Zhai J.W."/>
            <person name="Wu S.S."/>
            <person name="Zhou Z."/>
            <person name="Hsiao Y.Y."/>
            <person name="Wu W.L."/>
            <person name="Chen Y.Y."/>
            <person name="Lin Y.F."/>
            <person name="Hsu J.L."/>
            <person name="Li C.Y."/>
            <person name="Wang Z.W."/>
            <person name="Zhao X."/>
            <person name="Zhong W.Y."/>
            <person name="Ma X.K."/>
            <person name="Ma L."/>
            <person name="Huang J."/>
            <person name="Chen G.Z."/>
            <person name="Huang M.Z."/>
            <person name="Huang L."/>
            <person name="Peng D.H."/>
            <person name="Luo Y.B."/>
            <person name="Zou S.Q."/>
            <person name="Chen S.P."/>
            <person name="Lan S."/>
            <person name="Tsai W.C."/>
            <person name="Van de Peer Y."/>
            <person name="Liu Z.J."/>
        </authorList>
    </citation>
    <scope>NUCLEOTIDE SEQUENCE [LARGE SCALE GENOMIC DNA]</scope>
    <source>
        <strain evidence="4">Lor287</strain>
    </source>
</reference>
<evidence type="ECO:0000256" key="2">
    <source>
        <dbReference type="ARBA" id="ARBA00022728"/>
    </source>
</evidence>
<keyword evidence="2" id="KW-0747">Spliceosome</keyword>
<name>A0AAP0GBR7_9ASPA</name>
<gene>
    <name evidence="4" type="ORF">KSP39_PZI005055</name>
</gene>
<dbReference type="InterPro" id="IPR038737">
    <property type="entry name" value="SF3b_su1-like"/>
</dbReference>
<dbReference type="InterPro" id="IPR011989">
    <property type="entry name" value="ARM-like"/>
</dbReference>
<keyword evidence="2" id="KW-0507">mRNA processing</keyword>
<evidence type="ECO:0000256" key="3">
    <source>
        <dbReference type="SAM" id="Phobius"/>
    </source>
</evidence>